<dbReference type="EMBL" id="JATAAI010000038">
    <property type="protein sequence ID" value="KAK1734509.1"/>
    <property type="molecule type" value="Genomic_DNA"/>
</dbReference>
<dbReference type="AlphaFoldDB" id="A0AAD8XVT2"/>
<sequence length="192" mass="20776">MTGFECSNVYHSTENTVFTDMSFRPDYTGTLLGTFTSAQDYDDDIELTFEIQCPTTDDTIETTMDLCNNTYVSGVACGSEGVMTVDLSAYVEEYSTLNVMEGVVGCDVRASAPSGDLCLKTSQLKSVYENVEADPISAAEHVVAAVAIIGLAVFAGKRLVKEVRHRRGSTNCQCEMCKKGREGDHYQGGAIV</sequence>
<dbReference type="Proteomes" id="UP001224775">
    <property type="component" value="Unassembled WGS sequence"/>
</dbReference>
<evidence type="ECO:0000313" key="2">
    <source>
        <dbReference type="Proteomes" id="UP001224775"/>
    </source>
</evidence>
<accession>A0AAD8XVT2</accession>
<protein>
    <submittedName>
        <fullName evidence="1">Uncharacterized protein</fullName>
    </submittedName>
</protein>
<organism evidence="1 2">
    <name type="scientific">Skeletonema marinoi</name>
    <dbReference type="NCBI Taxonomy" id="267567"/>
    <lineage>
        <taxon>Eukaryota</taxon>
        <taxon>Sar</taxon>
        <taxon>Stramenopiles</taxon>
        <taxon>Ochrophyta</taxon>
        <taxon>Bacillariophyta</taxon>
        <taxon>Coscinodiscophyceae</taxon>
        <taxon>Thalassiosirophycidae</taxon>
        <taxon>Thalassiosirales</taxon>
        <taxon>Skeletonemataceae</taxon>
        <taxon>Skeletonema</taxon>
        <taxon>Skeletonema marinoi-dohrnii complex</taxon>
    </lineage>
</organism>
<reference evidence="1" key="1">
    <citation type="submission" date="2023-06" db="EMBL/GenBank/DDBJ databases">
        <title>Survivors Of The Sea: Transcriptome response of Skeletonema marinoi to long-term dormancy.</title>
        <authorList>
            <person name="Pinder M.I.M."/>
            <person name="Kourtchenko O."/>
            <person name="Robertson E.K."/>
            <person name="Larsson T."/>
            <person name="Maumus F."/>
            <person name="Osuna-Cruz C.M."/>
            <person name="Vancaester E."/>
            <person name="Stenow R."/>
            <person name="Vandepoele K."/>
            <person name="Ploug H."/>
            <person name="Bruchert V."/>
            <person name="Godhe A."/>
            <person name="Topel M."/>
        </authorList>
    </citation>
    <scope>NUCLEOTIDE SEQUENCE</scope>
    <source>
        <strain evidence="1">R05AC</strain>
    </source>
</reference>
<keyword evidence="2" id="KW-1185">Reference proteome</keyword>
<name>A0AAD8XVT2_9STRA</name>
<gene>
    <name evidence="1" type="ORF">QTG54_014757</name>
</gene>
<evidence type="ECO:0000313" key="1">
    <source>
        <dbReference type="EMBL" id="KAK1734509.1"/>
    </source>
</evidence>
<proteinExistence type="predicted"/>
<comment type="caution">
    <text evidence="1">The sequence shown here is derived from an EMBL/GenBank/DDBJ whole genome shotgun (WGS) entry which is preliminary data.</text>
</comment>